<evidence type="ECO:0008006" key="4">
    <source>
        <dbReference type="Google" id="ProtNLM"/>
    </source>
</evidence>
<feature type="region of interest" description="Disordered" evidence="1">
    <location>
        <begin position="1"/>
        <end position="32"/>
    </location>
</feature>
<feature type="region of interest" description="Disordered" evidence="1">
    <location>
        <begin position="404"/>
        <end position="433"/>
    </location>
</feature>
<evidence type="ECO:0000256" key="1">
    <source>
        <dbReference type="SAM" id="MobiDB-lite"/>
    </source>
</evidence>
<feature type="compositionally biased region" description="Acidic residues" evidence="1">
    <location>
        <begin position="413"/>
        <end position="427"/>
    </location>
</feature>
<dbReference type="PANTHER" id="PTHR13271:SF145">
    <property type="entry name" value="SET DOMAIN-CONTAINING PROTEIN"/>
    <property type="match status" value="1"/>
</dbReference>
<gene>
    <name evidence="2" type="ORF">HYH03_011728</name>
</gene>
<dbReference type="OrthoDB" id="549313at2759"/>
<dbReference type="EMBL" id="JAEHOE010000069">
    <property type="protein sequence ID" value="KAG2489777.1"/>
    <property type="molecule type" value="Genomic_DNA"/>
</dbReference>
<keyword evidence="3" id="KW-1185">Reference proteome</keyword>
<reference evidence="2" key="1">
    <citation type="journal article" date="2020" name="bioRxiv">
        <title>Comparative genomics of Chlamydomonas.</title>
        <authorList>
            <person name="Craig R.J."/>
            <person name="Hasan A.R."/>
            <person name="Ness R.W."/>
            <person name="Keightley P.D."/>
        </authorList>
    </citation>
    <scope>NUCLEOTIDE SEQUENCE</scope>
    <source>
        <strain evidence="2">CCAP 11/70</strain>
    </source>
</reference>
<dbReference type="SUPFAM" id="SSF82199">
    <property type="entry name" value="SET domain"/>
    <property type="match status" value="1"/>
</dbReference>
<dbReference type="GO" id="GO:0016279">
    <property type="term" value="F:protein-lysine N-methyltransferase activity"/>
    <property type="evidence" value="ECO:0007669"/>
    <property type="project" value="TreeGrafter"/>
</dbReference>
<organism evidence="2 3">
    <name type="scientific">Edaphochlamys debaryana</name>
    <dbReference type="NCBI Taxonomy" id="47281"/>
    <lineage>
        <taxon>Eukaryota</taxon>
        <taxon>Viridiplantae</taxon>
        <taxon>Chlorophyta</taxon>
        <taxon>core chlorophytes</taxon>
        <taxon>Chlorophyceae</taxon>
        <taxon>CS clade</taxon>
        <taxon>Chlamydomonadales</taxon>
        <taxon>Chlamydomonadales incertae sedis</taxon>
        <taxon>Edaphochlamys</taxon>
    </lineage>
</organism>
<dbReference type="InterPro" id="IPR050600">
    <property type="entry name" value="SETD3_SETD6_MTase"/>
</dbReference>
<feature type="region of interest" description="Disordered" evidence="1">
    <location>
        <begin position="596"/>
        <end position="647"/>
    </location>
</feature>
<dbReference type="Proteomes" id="UP000612055">
    <property type="component" value="Unassembled WGS sequence"/>
</dbReference>
<feature type="compositionally biased region" description="Basic and acidic residues" evidence="1">
    <location>
        <begin position="1413"/>
        <end position="1424"/>
    </location>
</feature>
<evidence type="ECO:0000313" key="3">
    <source>
        <dbReference type="Proteomes" id="UP000612055"/>
    </source>
</evidence>
<dbReference type="Gene3D" id="3.90.1410.10">
    <property type="entry name" value="set domain protein methyltransferase, domain 1"/>
    <property type="match status" value="1"/>
</dbReference>
<name>A0A836BV82_9CHLO</name>
<feature type="region of interest" description="Disordered" evidence="1">
    <location>
        <begin position="827"/>
        <end position="856"/>
    </location>
</feature>
<feature type="compositionally biased region" description="Gly residues" evidence="1">
    <location>
        <begin position="1270"/>
        <end position="1282"/>
    </location>
</feature>
<feature type="region of interest" description="Disordered" evidence="1">
    <location>
        <begin position="489"/>
        <end position="514"/>
    </location>
</feature>
<comment type="caution">
    <text evidence="2">The sequence shown here is derived from an EMBL/GenBank/DDBJ whole genome shotgun (WGS) entry which is preliminary data.</text>
</comment>
<dbReference type="PANTHER" id="PTHR13271">
    <property type="entry name" value="UNCHARACTERIZED PUTATIVE METHYLTRANSFERASE"/>
    <property type="match status" value="1"/>
</dbReference>
<feature type="compositionally biased region" description="Low complexity" evidence="1">
    <location>
        <begin position="489"/>
        <end position="503"/>
    </location>
</feature>
<dbReference type="InterPro" id="IPR046341">
    <property type="entry name" value="SET_dom_sf"/>
</dbReference>
<sequence>MAEPPEADSGASSGAPTPDLPPHQMPPTPAHGPLADLLRWALSRGASFPSLALVPDDPRAFAAAAPIEPRQSIITLPQSLLMHAGTALSDPVYGPAFRQLRREMRTSSVVGSGGGGTPASAGAADGAAAAAEALPSTYWDSSHALTDRDVLCMLLILERCRGSRSAWAPYIQILPESYDDPAFWAEGGAAEALVRGTRLARGVAAYRPGLQRLAKAMKRLREIHSDLHAKEPSGGAADAEESVLGGWSESEEAARWARSAVWSRSFTVRRLAAAAATAASAEAGAEAVAGAAAAGAAAAGEERARPLTVCQVPVLDMIDHRDGCVAAWHTGPEGADDFTWLKMDAVAQGEILANNYGSKDNQELLLAYGFVVQPNRHDYVSLSVASSAAAPTAAAAGAMDVDVTATGGASGGPDEDEATGEGEEDEAASVQAAAEAAQRRLVAAAAGLPTELRLTLATPLPEALMQTTRLALASGPRLYFAADEALAPPASSAADPSSSSGVPTSPPSSAPAPSAVAALLGPADPALELRALGAVASQLRSRLGALVESEAAARVLLGLGPAAADADGCAVAGGAARGGAVRQGLLVLPDWWLDGVEGTDSGPTSGPGPGPGGPVWGQEPAGHKAGEVKGESGGGDQGESDGASAAAERRLSHLGSWLAATEAAAAAAGVGRHEWLALAVVNGQRAILTAALREAGQRMAALLQDASTGSRGPQLCAPALMSKLSSVPTAAPANGDDGSSGERSIALRMIEVPPSSSSSASSAATAGFGTAPPLPYRAAIHVRHAVASGEEALRLPLGSCLATQQPPLLPALLALAAHQRWAAWSERCTPSDAPSDASAPGPSASAGPPATADLGAGLLTPPEAALLDQLLVHVPPAPVVRLMLPAGCAPPLPPGAGAGAGAAGRGGAAQCLLPLLEDSPVNAELEQQAGELQDDFNSFRQSLPSVLGHLGPRPCGGPARSTCALRAAAQAFLSAPPQQAFWLYGWAREAAERCAVEVAVEAAMAPGAAEVPGAVEAEAPAEARAPAAAAADAEGGGKATVLAPVLWCLPEEVRSAALRCSIRGPGTGAPGSEPSLVVAAACPLPSGLLLHPGCLLLTPPRPGASSSASASASLTCDADALLVRYGPDALAATAAAAVKSSAAAAGSGAGGVSPETAAAAAAALAGSEGGPEATAEVAVAAAELGAEAGPFRSLELLPGPGEGGRGGRLTLMRGCGLGCVHYLGPGGRGSSLLTAALRLLLLSDRGTGTVGGLDGLLRAADPDNSVSDGASGGGGGGGPGRDAGGDTPGAPGPDGAGVSGAAPMASGLGAAGGVELGRARRVVAHLLALPHDGACAKGARKMLRSELMGARKQLRGRLKRLPQPGSAGPAAEGVRLYLGMYDSTLGAWCKDLGLGAMEGEGGGGPSANSPAGGKKEGSKGEKKGGKAAGKRGAPEGGQGGSGDEAGEGGPSGKGSKKAKGKSDKTGQGKRSRG</sequence>
<evidence type="ECO:0000313" key="2">
    <source>
        <dbReference type="EMBL" id="KAG2489777.1"/>
    </source>
</evidence>
<feature type="region of interest" description="Disordered" evidence="1">
    <location>
        <begin position="1259"/>
        <end position="1301"/>
    </location>
</feature>
<feature type="region of interest" description="Disordered" evidence="1">
    <location>
        <begin position="1400"/>
        <end position="1473"/>
    </location>
</feature>
<protein>
    <recommendedName>
        <fullName evidence="4">SET domain-containing protein</fullName>
    </recommendedName>
</protein>
<feature type="compositionally biased region" description="Low complexity" evidence="1">
    <location>
        <begin position="830"/>
        <end position="850"/>
    </location>
</feature>
<proteinExistence type="predicted"/>
<feature type="compositionally biased region" description="Gly residues" evidence="1">
    <location>
        <begin position="1434"/>
        <end position="1452"/>
    </location>
</feature>
<feature type="compositionally biased region" description="Basic and acidic residues" evidence="1">
    <location>
        <begin position="621"/>
        <end position="630"/>
    </location>
</feature>
<feature type="compositionally biased region" description="Pro residues" evidence="1">
    <location>
        <begin position="18"/>
        <end position="30"/>
    </location>
</feature>
<accession>A0A836BV82</accession>